<evidence type="ECO:0000256" key="1">
    <source>
        <dbReference type="SAM" id="Phobius"/>
    </source>
</evidence>
<keyword evidence="1" id="KW-0812">Transmembrane</keyword>
<reference evidence="2 3" key="1">
    <citation type="submission" date="2017-09" db="EMBL/GenBank/DDBJ databases">
        <title>The Catabolism of 3,6-Dichlorosalicylic acid is Initiated by the Cytochrome P450 Monooxygenase DsmABC in Rhizorhabdus dicambivorans Ndbn-20.</title>
        <authorList>
            <person name="Na L."/>
        </authorList>
    </citation>
    <scope>NUCLEOTIDE SEQUENCE [LARGE SCALE GENOMIC DNA]</scope>
    <source>
        <strain evidence="2 3">Ndbn-20m</strain>
    </source>
</reference>
<protein>
    <recommendedName>
        <fullName evidence="4">Major facilitator superfamily (MFS) profile domain-containing protein</fullName>
    </recommendedName>
</protein>
<dbReference type="Proteomes" id="UP000218934">
    <property type="component" value="Unassembled WGS sequence"/>
</dbReference>
<proteinExistence type="predicted"/>
<name>A0A2A4FWD2_9SPHN</name>
<dbReference type="SUPFAM" id="SSF103473">
    <property type="entry name" value="MFS general substrate transporter"/>
    <property type="match status" value="1"/>
</dbReference>
<keyword evidence="1" id="KW-1133">Transmembrane helix</keyword>
<comment type="caution">
    <text evidence="2">The sequence shown here is derived from an EMBL/GenBank/DDBJ whole genome shotgun (WGS) entry which is preliminary data.</text>
</comment>
<feature type="transmembrane region" description="Helical" evidence="1">
    <location>
        <begin position="50"/>
        <end position="69"/>
    </location>
</feature>
<dbReference type="KEGG" id="rdi:CMV14_18340"/>
<dbReference type="EMBL" id="NWUF01000010">
    <property type="protein sequence ID" value="PCE42045.1"/>
    <property type="molecule type" value="Genomic_DNA"/>
</dbReference>
<keyword evidence="3" id="KW-1185">Reference proteome</keyword>
<evidence type="ECO:0000313" key="3">
    <source>
        <dbReference type="Proteomes" id="UP000218934"/>
    </source>
</evidence>
<evidence type="ECO:0000313" key="2">
    <source>
        <dbReference type="EMBL" id="PCE42045.1"/>
    </source>
</evidence>
<dbReference type="OrthoDB" id="3252866at2"/>
<dbReference type="RefSeq" id="WP_066962626.1">
    <property type="nucleotide sequence ID" value="NZ_CP023449.1"/>
</dbReference>
<accession>A0A2A4FWD2</accession>
<keyword evidence="1" id="KW-0472">Membrane</keyword>
<dbReference type="AlphaFoldDB" id="A0A2A4FWD2"/>
<feature type="transmembrane region" description="Helical" evidence="1">
    <location>
        <begin position="75"/>
        <end position="98"/>
    </location>
</feature>
<gene>
    <name evidence="2" type="ORF">COO09_12045</name>
</gene>
<dbReference type="InterPro" id="IPR036259">
    <property type="entry name" value="MFS_trans_sf"/>
</dbReference>
<sequence>MQDGVGTGFYIMLALAGAAIVGAQFCLSAVINLAYPAAIRATGAGYASGIGRLGAIGAPFAGSLVMAASPGAAGAFTLGALPVALALIALIAMARLNLFVRFAD</sequence>
<organism evidence="2 3">
    <name type="scientific">Rhizorhabdus dicambivorans</name>
    <dbReference type="NCBI Taxonomy" id="1850238"/>
    <lineage>
        <taxon>Bacteria</taxon>
        <taxon>Pseudomonadati</taxon>
        <taxon>Pseudomonadota</taxon>
        <taxon>Alphaproteobacteria</taxon>
        <taxon>Sphingomonadales</taxon>
        <taxon>Sphingomonadaceae</taxon>
        <taxon>Rhizorhabdus</taxon>
    </lineage>
</organism>
<feature type="transmembrane region" description="Helical" evidence="1">
    <location>
        <begin position="12"/>
        <end position="38"/>
    </location>
</feature>
<evidence type="ECO:0008006" key="4">
    <source>
        <dbReference type="Google" id="ProtNLM"/>
    </source>
</evidence>